<evidence type="ECO:0000313" key="8">
    <source>
        <dbReference type="EMBL" id="RUS77209.1"/>
    </source>
</evidence>
<evidence type="ECO:0000259" key="7">
    <source>
        <dbReference type="PROSITE" id="PS01180"/>
    </source>
</evidence>
<dbReference type="SUPFAM" id="SSF49854">
    <property type="entry name" value="Spermadhesin, CUB domain"/>
    <property type="match status" value="1"/>
</dbReference>
<feature type="compositionally biased region" description="Low complexity" evidence="4">
    <location>
        <begin position="241"/>
        <end position="250"/>
    </location>
</feature>
<evidence type="ECO:0000313" key="9">
    <source>
        <dbReference type="Proteomes" id="UP000271974"/>
    </source>
</evidence>
<dbReference type="InterPro" id="IPR000859">
    <property type="entry name" value="CUB_dom"/>
</dbReference>
<keyword evidence="5" id="KW-0472">Membrane</keyword>
<dbReference type="OrthoDB" id="6147874at2759"/>
<dbReference type="SMART" id="SM00042">
    <property type="entry name" value="CUB"/>
    <property type="match status" value="1"/>
</dbReference>
<feature type="region of interest" description="Disordered" evidence="4">
    <location>
        <begin position="227"/>
        <end position="314"/>
    </location>
</feature>
<dbReference type="PANTHER" id="PTHR24251:SF37">
    <property type="entry name" value="CUB DOMAIN-CONTAINING PROTEIN"/>
    <property type="match status" value="1"/>
</dbReference>
<comment type="caution">
    <text evidence="3">Lacks conserved residue(s) required for the propagation of feature annotation.</text>
</comment>
<sequence>MFDFKKKLIVLQLCVFITIECQLASYCNEFISPKKLITQGSSVNAIRLPTRGNQYSRNQLCEWIIECQEGETIVLEVKECSIQARDILGQCNKDYVNIFDVRNGETVFMERFCGTDTGMVYQSSGSTMILRFFSDDVYEYNGFTITYRAEKADRSSGSSRDITMQLAVGIPVGILVTLVVALFTAVVCRIYHKRKNSHTSYLSNTASSSSAPPLTVYRDQAAGPEHLSNSAGAIGAGGPRVSGRGPPSWGMYRGQGYESGEGQDFPLQVALPEDLEGEGRSSPPPTYESLGYEDGAMTPPPYDAVVKESEQGPV</sequence>
<proteinExistence type="predicted"/>
<evidence type="ECO:0000256" key="5">
    <source>
        <dbReference type="SAM" id="Phobius"/>
    </source>
</evidence>
<dbReference type="Gene3D" id="2.60.120.290">
    <property type="entry name" value="Spermadhesin, CUB domain"/>
    <property type="match status" value="1"/>
</dbReference>
<protein>
    <recommendedName>
        <fullName evidence="7">CUB domain-containing protein</fullName>
    </recommendedName>
</protein>
<name>A0A3S1B6G6_ELYCH</name>
<keyword evidence="2" id="KW-1015">Disulfide bond</keyword>
<dbReference type="FunFam" id="2.60.120.290:FF:000005">
    <property type="entry name" value="Procollagen C-endopeptidase enhancer 1"/>
    <property type="match status" value="1"/>
</dbReference>
<evidence type="ECO:0000256" key="2">
    <source>
        <dbReference type="ARBA" id="ARBA00023157"/>
    </source>
</evidence>
<feature type="transmembrane region" description="Helical" evidence="5">
    <location>
        <begin position="166"/>
        <end position="188"/>
    </location>
</feature>
<organism evidence="8 9">
    <name type="scientific">Elysia chlorotica</name>
    <name type="common">Eastern emerald elysia</name>
    <name type="synonym">Sea slug</name>
    <dbReference type="NCBI Taxonomy" id="188477"/>
    <lineage>
        <taxon>Eukaryota</taxon>
        <taxon>Metazoa</taxon>
        <taxon>Spiralia</taxon>
        <taxon>Lophotrochozoa</taxon>
        <taxon>Mollusca</taxon>
        <taxon>Gastropoda</taxon>
        <taxon>Heterobranchia</taxon>
        <taxon>Euthyneura</taxon>
        <taxon>Panpulmonata</taxon>
        <taxon>Sacoglossa</taxon>
        <taxon>Placobranchoidea</taxon>
        <taxon>Plakobranchidae</taxon>
        <taxon>Elysia</taxon>
    </lineage>
</organism>
<evidence type="ECO:0000256" key="3">
    <source>
        <dbReference type="PROSITE-ProRule" id="PRU00059"/>
    </source>
</evidence>
<accession>A0A3S1B6G6</accession>
<keyword evidence="6" id="KW-0732">Signal</keyword>
<gene>
    <name evidence="8" type="ORF">EGW08_015036</name>
</gene>
<dbReference type="PROSITE" id="PS01180">
    <property type="entry name" value="CUB"/>
    <property type="match status" value="1"/>
</dbReference>
<dbReference type="InterPro" id="IPR035914">
    <property type="entry name" value="Sperma_CUB_dom_sf"/>
</dbReference>
<feature type="domain" description="CUB" evidence="7">
    <location>
        <begin position="27"/>
        <end position="150"/>
    </location>
</feature>
<evidence type="ECO:0000256" key="6">
    <source>
        <dbReference type="SAM" id="SignalP"/>
    </source>
</evidence>
<dbReference type="Pfam" id="PF00431">
    <property type="entry name" value="CUB"/>
    <property type="match status" value="1"/>
</dbReference>
<keyword evidence="5" id="KW-1133">Transmembrane helix</keyword>
<feature type="chain" id="PRO_5018718583" description="CUB domain-containing protein" evidence="6">
    <location>
        <begin position="25"/>
        <end position="314"/>
    </location>
</feature>
<keyword evidence="1" id="KW-0677">Repeat</keyword>
<evidence type="ECO:0000256" key="4">
    <source>
        <dbReference type="SAM" id="MobiDB-lite"/>
    </source>
</evidence>
<feature type="compositionally biased region" description="Basic and acidic residues" evidence="4">
    <location>
        <begin position="305"/>
        <end position="314"/>
    </location>
</feature>
<evidence type="ECO:0000256" key="1">
    <source>
        <dbReference type="ARBA" id="ARBA00022737"/>
    </source>
</evidence>
<keyword evidence="5" id="KW-0812">Transmembrane</keyword>
<dbReference type="PANTHER" id="PTHR24251">
    <property type="entry name" value="OVOCHYMASE-RELATED"/>
    <property type="match status" value="1"/>
</dbReference>
<reference evidence="8 9" key="1">
    <citation type="submission" date="2019-01" db="EMBL/GenBank/DDBJ databases">
        <title>A draft genome assembly of the solar-powered sea slug Elysia chlorotica.</title>
        <authorList>
            <person name="Cai H."/>
            <person name="Li Q."/>
            <person name="Fang X."/>
            <person name="Li J."/>
            <person name="Curtis N.E."/>
            <person name="Altenburger A."/>
            <person name="Shibata T."/>
            <person name="Feng M."/>
            <person name="Maeda T."/>
            <person name="Schwartz J.A."/>
            <person name="Shigenobu S."/>
            <person name="Lundholm N."/>
            <person name="Nishiyama T."/>
            <person name="Yang H."/>
            <person name="Hasebe M."/>
            <person name="Li S."/>
            <person name="Pierce S.K."/>
            <person name="Wang J."/>
        </authorList>
    </citation>
    <scope>NUCLEOTIDE SEQUENCE [LARGE SCALE GENOMIC DNA]</scope>
    <source>
        <strain evidence="8">EC2010</strain>
        <tissue evidence="8">Whole organism of an adult</tissue>
    </source>
</reference>
<dbReference type="AlphaFoldDB" id="A0A3S1B6G6"/>
<comment type="caution">
    <text evidence="8">The sequence shown here is derived from an EMBL/GenBank/DDBJ whole genome shotgun (WGS) entry which is preliminary data.</text>
</comment>
<dbReference type="EMBL" id="RQTK01000600">
    <property type="protein sequence ID" value="RUS77209.1"/>
    <property type="molecule type" value="Genomic_DNA"/>
</dbReference>
<dbReference type="CDD" id="cd00041">
    <property type="entry name" value="CUB"/>
    <property type="match status" value="1"/>
</dbReference>
<keyword evidence="9" id="KW-1185">Reference proteome</keyword>
<feature type="signal peptide" evidence="6">
    <location>
        <begin position="1"/>
        <end position="24"/>
    </location>
</feature>
<dbReference type="Proteomes" id="UP000271974">
    <property type="component" value="Unassembled WGS sequence"/>
</dbReference>